<proteinExistence type="predicted"/>
<dbReference type="RefSeq" id="WP_091516821.1">
    <property type="nucleotide sequence ID" value="NZ_FNFH01000008.1"/>
</dbReference>
<accession>A0A1G9EM64</accession>
<evidence type="ECO:0000313" key="1">
    <source>
        <dbReference type="EMBL" id="SDK77178.1"/>
    </source>
</evidence>
<protein>
    <recommendedName>
        <fullName evidence="3">Rod shape-determining protein MreB</fullName>
    </recommendedName>
</protein>
<evidence type="ECO:0008006" key="3">
    <source>
        <dbReference type="Google" id="ProtNLM"/>
    </source>
</evidence>
<evidence type="ECO:0000313" key="2">
    <source>
        <dbReference type="Proteomes" id="UP000199305"/>
    </source>
</evidence>
<name>A0A1G9EM64_9GAMM</name>
<dbReference type="EMBL" id="FNFH01000008">
    <property type="protein sequence ID" value="SDK77178.1"/>
    <property type="molecule type" value="Genomic_DNA"/>
</dbReference>
<organism evidence="1 2">
    <name type="scientific">Microbulbifer yueqingensis</name>
    <dbReference type="NCBI Taxonomy" id="658219"/>
    <lineage>
        <taxon>Bacteria</taxon>
        <taxon>Pseudomonadati</taxon>
        <taxon>Pseudomonadota</taxon>
        <taxon>Gammaproteobacteria</taxon>
        <taxon>Cellvibrionales</taxon>
        <taxon>Microbulbiferaceae</taxon>
        <taxon>Microbulbifer</taxon>
    </lineage>
</organism>
<reference evidence="2" key="1">
    <citation type="submission" date="2016-10" db="EMBL/GenBank/DDBJ databases">
        <authorList>
            <person name="Varghese N."/>
            <person name="Submissions S."/>
        </authorList>
    </citation>
    <scope>NUCLEOTIDE SEQUENCE [LARGE SCALE GENOMIC DNA]</scope>
    <source>
        <strain evidence="2">CGMCC 1.10658</strain>
    </source>
</reference>
<dbReference type="AlphaFoldDB" id="A0A1G9EM64"/>
<dbReference type="Proteomes" id="UP000199305">
    <property type="component" value="Unassembled WGS sequence"/>
</dbReference>
<keyword evidence="2" id="KW-1185">Reference proteome</keyword>
<sequence>MSLIKKLFTEKFYVKISRNRFEIMKVSGDLAVEVVSPAEPFSTSRLLIGEFRLAERHFSRSIKKILPKQFLKKSPEILMHPLEMIEGGLSEVEEKILREMALGTGAHKVEIWLGAELTPLEAARKLENA</sequence>
<dbReference type="STRING" id="658219.SAMN05216212_3191"/>
<gene>
    <name evidence="1" type="ORF">SAMN05216212_3191</name>
</gene>
<dbReference type="OrthoDB" id="8612466at2"/>